<dbReference type="PANTHER" id="PTHR35176:SF6">
    <property type="entry name" value="HEME OXYGENASE HI_0854-RELATED"/>
    <property type="match status" value="1"/>
</dbReference>
<evidence type="ECO:0000256" key="1">
    <source>
        <dbReference type="ARBA" id="ARBA00023002"/>
    </source>
</evidence>
<protein>
    <submittedName>
        <fullName evidence="2">Pyridoxamine 5'-phosphate oxidase-related FMN-binding protein</fullName>
    </submittedName>
</protein>
<dbReference type="OrthoDB" id="139492at2157"/>
<dbReference type="EMBL" id="AOIQ01000021">
    <property type="protein sequence ID" value="ELZ08315.1"/>
    <property type="molecule type" value="Genomic_DNA"/>
</dbReference>
<dbReference type="AlphaFoldDB" id="M0BBW3"/>
<dbReference type="InterPro" id="IPR052019">
    <property type="entry name" value="F420H2_bilvrd_red/Heme_oxyg"/>
</dbReference>
<name>M0BBW3_9EURY</name>
<dbReference type="Gene3D" id="2.30.110.10">
    <property type="entry name" value="Electron Transport, Fmn-binding Protein, Chain A"/>
    <property type="match status" value="1"/>
</dbReference>
<proteinExistence type="predicted"/>
<sequence>MTEFRGTWNEDDVETFLQETTVPIRLATTRPDGSLWLVTLWYRYRDGVFECATQADADVVAFLQNDPSVAFDVSTNRVPYSGIRGNGTATISTDGARDTLRDLVERYLDGTDSSLAQWLLDDDREEVRIRIEPSTIYSWDYGERMRDVQPTDAD</sequence>
<evidence type="ECO:0000313" key="2">
    <source>
        <dbReference type="EMBL" id="ELZ08315.1"/>
    </source>
</evidence>
<accession>M0BBW3</accession>
<dbReference type="PANTHER" id="PTHR35176">
    <property type="entry name" value="HEME OXYGENASE HI_0854-RELATED"/>
    <property type="match status" value="1"/>
</dbReference>
<dbReference type="RefSeq" id="WP_007703499.1">
    <property type="nucleotide sequence ID" value="NZ_AOIQ01000021.1"/>
</dbReference>
<dbReference type="GO" id="GO:0016627">
    <property type="term" value="F:oxidoreductase activity, acting on the CH-CH group of donors"/>
    <property type="evidence" value="ECO:0007669"/>
    <property type="project" value="TreeGrafter"/>
</dbReference>
<evidence type="ECO:0000313" key="3">
    <source>
        <dbReference type="Proteomes" id="UP000011560"/>
    </source>
</evidence>
<reference evidence="2 3" key="1">
    <citation type="journal article" date="2014" name="PLoS Genet.">
        <title>Phylogenetically driven sequencing of extremely halophilic archaea reveals strategies for static and dynamic osmo-response.</title>
        <authorList>
            <person name="Becker E.A."/>
            <person name="Seitzer P.M."/>
            <person name="Tritt A."/>
            <person name="Larsen D."/>
            <person name="Krusor M."/>
            <person name="Yao A.I."/>
            <person name="Wu D."/>
            <person name="Madern D."/>
            <person name="Eisen J.A."/>
            <person name="Darling A.E."/>
            <person name="Facciotti M.T."/>
        </authorList>
    </citation>
    <scope>NUCLEOTIDE SEQUENCE [LARGE SCALE GENOMIC DNA]</scope>
    <source>
        <strain evidence="2 3">JCM 14624</strain>
    </source>
</reference>
<keyword evidence="3" id="KW-1185">Reference proteome</keyword>
<dbReference type="Proteomes" id="UP000011560">
    <property type="component" value="Unassembled WGS sequence"/>
</dbReference>
<comment type="caution">
    <text evidence="2">The sequence shown here is derived from an EMBL/GenBank/DDBJ whole genome shotgun (WGS) entry which is preliminary data.</text>
</comment>
<dbReference type="SUPFAM" id="SSF50475">
    <property type="entry name" value="FMN-binding split barrel"/>
    <property type="match status" value="1"/>
</dbReference>
<organism evidence="2 3">
    <name type="scientific">Halovivax asiaticus JCM 14624</name>
    <dbReference type="NCBI Taxonomy" id="1227490"/>
    <lineage>
        <taxon>Archaea</taxon>
        <taxon>Methanobacteriati</taxon>
        <taxon>Methanobacteriota</taxon>
        <taxon>Stenosarchaea group</taxon>
        <taxon>Halobacteria</taxon>
        <taxon>Halobacteriales</taxon>
        <taxon>Natrialbaceae</taxon>
        <taxon>Halovivax</taxon>
    </lineage>
</organism>
<keyword evidence="1" id="KW-0560">Oxidoreductase</keyword>
<dbReference type="InterPro" id="IPR012349">
    <property type="entry name" value="Split_barrel_FMN-bd"/>
</dbReference>
<dbReference type="GO" id="GO:0070967">
    <property type="term" value="F:coenzyme F420 binding"/>
    <property type="evidence" value="ECO:0007669"/>
    <property type="project" value="TreeGrafter"/>
</dbReference>
<gene>
    <name evidence="2" type="ORF">C479_13288</name>
</gene>
<dbReference type="GO" id="GO:0005829">
    <property type="term" value="C:cytosol"/>
    <property type="evidence" value="ECO:0007669"/>
    <property type="project" value="TreeGrafter"/>
</dbReference>